<dbReference type="STRING" id="1176198.SAMN05444716_11615"/>
<dbReference type="AlphaFoldDB" id="A0A1I6WAE6"/>
<dbReference type="Proteomes" id="UP000198873">
    <property type="component" value="Unassembled WGS sequence"/>
</dbReference>
<protein>
    <recommendedName>
        <fullName evidence="4">Chromosome segregation protein ParM</fullName>
    </recommendedName>
</protein>
<dbReference type="RefSeq" id="WP_093844501.1">
    <property type="nucleotide sequence ID" value="NZ_FPAB01000016.1"/>
</dbReference>
<dbReference type="InterPro" id="IPR027417">
    <property type="entry name" value="P-loop_NTPase"/>
</dbReference>
<evidence type="ECO:0008006" key="4">
    <source>
        <dbReference type="Google" id="ProtNLM"/>
    </source>
</evidence>
<feature type="region of interest" description="Disordered" evidence="1">
    <location>
        <begin position="652"/>
        <end position="690"/>
    </location>
</feature>
<organism evidence="2 3">
    <name type="scientific">Streptomyces harbinensis</name>
    <dbReference type="NCBI Taxonomy" id="1176198"/>
    <lineage>
        <taxon>Bacteria</taxon>
        <taxon>Bacillati</taxon>
        <taxon>Actinomycetota</taxon>
        <taxon>Actinomycetes</taxon>
        <taxon>Kitasatosporales</taxon>
        <taxon>Streptomycetaceae</taxon>
        <taxon>Streptomyces</taxon>
    </lineage>
</organism>
<feature type="compositionally biased region" description="Acidic residues" evidence="1">
    <location>
        <begin position="661"/>
        <end position="671"/>
    </location>
</feature>
<name>A0A1I6WAE6_9ACTN</name>
<accession>A0A1I6WAE6</accession>
<dbReference type="Gene3D" id="3.40.50.300">
    <property type="entry name" value="P-loop containing nucleotide triphosphate hydrolases"/>
    <property type="match status" value="1"/>
</dbReference>
<keyword evidence="3" id="KW-1185">Reference proteome</keyword>
<dbReference type="EMBL" id="FPAB01000016">
    <property type="protein sequence ID" value="SFT22965.1"/>
    <property type="molecule type" value="Genomic_DNA"/>
</dbReference>
<evidence type="ECO:0000256" key="1">
    <source>
        <dbReference type="SAM" id="MobiDB-lite"/>
    </source>
</evidence>
<evidence type="ECO:0000313" key="3">
    <source>
        <dbReference type="Proteomes" id="UP000198873"/>
    </source>
</evidence>
<gene>
    <name evidence="2" type="ORF">SAMN05444716_11615</name>
</gene>
<proteinExistence type="predicted"/>
<sequence>MFIPATPRRVKLERLAYALAAPALVGIPHWAPGGPADTVIVGAGLAGALGTLLAGKSDAPGRTVMRWSPLSTSLALRIAMETTPEHIASHPGWLLDGALGALWAAAGCLITPLSGSARHQHFPARAIPAPPVPTPRSVLRALEPAVPAAPASSGDPFLDGVRHLWRRAGNPAETVVVKATRHQGTRHDLTMLLMASQQGRPIKGLTHADIAAALGTSEDVVTIKPVGRQEDGRQQGPGWLEVTVTPQAHTRRRAKPTTHEWWADRIGCDRGPIPGSTFVSKTRNEDRGVVYWRARLEDAADEPDVNLRALCKALGIPHADGRVFVTVDGPHVLIAVWDISPLAVVYPATRELLTPGPDGRWILGYLTNGQPARGRVFTDRGAAHGLYVAPSGGGKTQLMALGVCADANYGATVWLATEAPDEKTAALGRHIDRQGTGPLYMVRALRAALALMDIRANMPWADGQCHDWHPQAVGCPYTPLSLYLDEFLSAARDGQYGPEIMDLAEQVSVKGRKYGIGIKVAGQSVYVQDGFTQLLNENLRALSVPVVLNVAPKKIADMFKALGISPENIPEPLPRSFTKADEGRIERIMAGEPEPPVDSNTGGVGWIIESVKPEVMRALYMDFGAGIAHLFPEQIGRLTAHEIAEIDARDLWGDWNRPDEQPDDEDPDDDGTPSPRRRQGRGATGRHLGSAQEALALIKKLEKLS</sequence>
<reference evidence="3" key="1">
    <citation type="submission" date="2016-10" db="EMBL/GenBank/DDBJ databases">
        <authorList>
            <person name="Varghese N."/>
            <person name="Submissions S."/>
        </authorList>
    </citation>
    <scope>NUCLEOTIDE SEQUENCE [LARGE SCALE GENOMIC DNA]</scope>
    <source>
        <strain evidence="3">CGMCC 4.7047</strain>
    </source>
</reference>
<evidence type="ECO:0000313" key="2">
    <source>
        <dbReference type="EMBL" id="SFT22965.1"/>
    </source>
</evidence>